<dbReference type="InterPro" id="IPR016138">
    <property type="entry name" value="Ribosome_inactivat_prot_sub1"/>
</dbReference>
<keyword evidence="6 8" id="KW-0611">Plant defense</keyword>
<accession>A0A9Q0FRS7</accession>
<dbReference type="InterPro" id="IPR036041">
    <property type="entry name" value="Ribosome-inact_prot_sf"/>
</dbReference>
<dbReference type="OrthoDB" id="1431634at2759"/>
<organism evidence="10 11">
    <name type="scientific">Turnera subulata</name>
    <dbReference type="NCBI Taxonomy" id="218843"/>
    <lineage>
        <taxon>Eukaryota</taxon>
        <taxon>Viridiplantae</taxon>
        <taxon>Streptophyta</taxon>
        <taxon>Embryophyta</taxon>
        <taxon>Tracheophyta</taxon>
        <taxon>Spermatophyta</taxon>
        <taxon>Magnoliopsida</taxon>
        <taxon>eudicotyledons</taxon>
        <taxon>Gunneridae</taxon>
        <taxon>Pentapetalae</taxon>
        <taxon>rosids</taxon>
        <taxon>fabids</taxon>
        <taxon>Malpighiales</taxon>
        <taxon>Passifloraceae</taxon>
        <taxon>Turnera</taxon>
    </lineage>
</organism>
<evidence type="ECO:0000313" key="11">
    <source>
        <dbReference type="Proteomes" id="UP001141552"/>
    </source>
</evidence>
<protein>
    <recommendedName>
        <fullName evidence="3 8">rRNA N-glycosylase</fullName>
        <ecNumber evidence="3 8">3.2.2.22</ecNumber>
    </recommendedName>
</protein>
<dbReference type="SUPFAM" id="SSF56371">
    <property type="entry name" value="Ribosome inactivating proteins (RIP)"/>
    <property type="match status" value="1"/>
</dbReference>
<dbReference type="EMBL" id="JAKUCV010004481">
    <property type="protein sequence ID" value="KAJ4835236.1"/>
    <property type="molecule type" value="Genomic_DNA"/>
</dbReference>
<evidence type="ECO:0000256" key="4">
    <source>
        <dbReference type="ARBA" id="ARBA00022656"/>
    </source>
</evidence>
<dbReference type="PANTHER" id="PTHR33453">
    <property type="match status" value="1"/>
</dbReference>
<evidence type="ECO:0000256" key="6">
    <source>
        <dbReference type="ARBA" id="ARBA00022821"/>
    </source>
</evidence>
<dbReference type="Pfam" id="PF00161">
    <property type="entry name" value="RIP"/>
    <property type="match status" value="1"/>
</dbReference>
<reference evidence="10" key="1">
    <citation type="submission" date="2022-02" db="EMBL/GenBank/DDBJ databases">
        <authorList>
            <person name="Henning P.M."/>
            <person name="McCubbin A.G."/>
            <person name="Shore J.S."/>
        </authorList>
    </citation>
    <scope>NUCLEOTIDE SEQUENCE</scope>
    <source>
        <strain evidence="10">F60SS</strain>
        <tissue evidence="10">Leaves</tissue>
    </source>
</reference>
<keyword evidence="7 8" id="KW-0652">Protein synthesis inhibitor</keyword>
<comment type="catalytic activity">
    <reaction evidence="1 8">
        <text>Endohydrolysis of the N-glycosidic bond at one specific adenosine on the 28S rRNA.</text>
        <dbReference type="EC" id="3.2.2.22"/>
    </reaction>
</comment>
<name>A0A9Q0FRS7_9ROSI</name>
<evidence type="ECO:0000256" key="7">
    <source>
        <dbReference type="ARBA" id="ARBA00023193"/>
    </source>
</evidence>
<comment type="caution">
    <text evidence="10">The sequence shown here is derived from an EMBL/GenBank/DDBJ whole genome shotgun (WGS) entry which is preliminary data.</text>
</comment>
<feature type="compositionally biased region" description="Basic and acidic residues" evidence="9">
    <location>
        <begin position="287"/>
        <end position="301"/>
    </location>
</feature>
<dbReference type="GO" id="GO:0030598">
    <property type="term" value="F:rRNA N-glycosylase activity"/>
    <property type="evidence" value="ECO:0007669"/>
    <property type="project" value="UniProtKB-EC"/>
</dbReference>
<feature type="compositionally biased region" description="Basic residues" evidence="9">
    <location>
        <begin position="335"/>
        <end position="345"/>
    </location>
</feature>
<evidence type="ECO:0000256" key="8">
    <source>
        <dbReference type="RuleBase" id="RU004915"/>
    </source>
</evidence>
<keyword evidence="4 8" id="KW-0800">Toxin</keyword>
<comment type="similarity">
    <text evidence="2">Belongs to the ribosome-inactivating protein family. Type 1 RIP subfamily.</text>
</comment>
<gene>
    <name evidence="10" type="ORF">Tsubulata_049560</name>
</gene>
<evidence type="ECO:0000256" key="2">
    <source>
        <dbReference type="ARBA" id="ARBA00008544"/>
    </source>
</evidence>
<evidence type="ECO:0000313" key="10">
    <source>
        <dbReference type="EMBL" id="KAJ4835236.1"/>
    </source>
</evidence>
<keyword evidence="5 8" id="KW-0378">Hydrolase</keyword>
<dbReference type="AlphaFoldDB" id="A0A9Q0FRS7"/>
<keyword evidence="11" id="KW-1185">Reference proteome</keyword>
<sequence>MSDPAPEYSNRFKVQEWDYLKFVRKTMPVLSNAEFKLYKLDPDDEGSLVGRYLLPKELRPNKIFEIVLVGEDDSFITFYISEHDMYLRGFKTQNGVYYKFEKGDFVAVPEGAVVRYIRFGNSYDEMFGAMEKDPQKRFGLLLGKTPLLNAIKTLNREDIYLEHRKPDMARSLLVFVIMFCEASRFGPLAFRCSCMEGTYQLWMWELFDKWVKLSRELEAYRKSGVLKFKGYDLSVPKEAQRGWELGEFNDRYDVLQNILARCLPPAKLDKLAKVLYTMAVLKNVDHKKAKKGDISPERDKGGSGSSNPTPRKGGQGWEGGSSSKHGGKSTEANRAHGHGRKRHGA</sequence>
<evidence type="ECO:0000256" key="1">
    <source>
        <dbReference type="ARBA" id="ARBA00000237"/>
    </source>
</evidence>
<dbReference type="GO" id="GO:0090729">
    <property type="term" value="F:toxin activity"/>
    <property type="evidence" value="ECO:0007669"/>
    <property type="project" value="UniProtKB-KW"/>
</dbReference>
<evidence type="ECO:0000256" key="3">
    <source>
        <dbReference type="ARBA" id="ARBA00012001"/>
    </source>
</evidence>
<dbReference type="GO" id="GO:0017148">
    <property type="term" value="P:negative regulation of translation"/>
    <property type="evidence" value="ECO:0007669"/>
    <property type="project" value="UniProtKB-KW"/>
</dbReference>
<dbReference type="GO" id="GO:0006952">
    <property type="term" value="P:defense response"/>
    <property type="evidence" value="ECO:0007669"/>
    <property type="project" value="UniProtKB-KW"/>
</dbReference>
<dbReference type="Proteomes" id="UP001141552">
    <property type="component" value="Unassembled WGS sequence"/>
</dbReference>
<dbReference type="EC" id="3.2.2.22" evidence="3 8"/>
<dbReference type="PANTHER" id="PTHR33453:SF9">
    <property type="entry name" value="ALBUMIN B-32"/>
    <property type="match status" value="1"/>
</dbReference>
<dbReference type="InterPro" id="IPR001574">
    <property type="entry name" value="Ribosome_inactivat_prot"/>
</dbReference>
<dbReference type="Gene3D" id="3.40.420.10">
    <property type="entry name" value="Ricin (A subunit), domain 1"/>
    <property type="match status" value="1"/>
</dbReference>
<feature type="region of interest" description="Disordered" evidence="9">
    <location>
        <begin position="287"/>
        <end position="345"/>
    </location>
</feature>
<evidence type="ECO:0000256" key="9">
    <source>
        <dbReference type="SAM" id="MobiDB-lite"/>
    </source>
</evidence>
<proteinExistence type="inferred from homology"/>
<reference evidence="10" key="2">
    <citation type="journal article" date="2023" name="Plants (Basel)">
        <title>Annotation of the Turnera subulata (Passifloraceae) Draft Genome Reveals the S-Locus Evolved after the Divergence of Turneroideae from Passifloroideae in a Stepwise Manner.</title>
        <authorList>
            <person name="Henning P.M."/>
            <person name="Roalson E.H."/>
            <person name="Mir W."/>
            <person name="McCubbin A.G."/>
            <person name="Shore J.S."/>
        </authorList>
    </citation>
    <scope>NUCLEOTIDE SEQUENCE</scope>
    <source>
        <strain evidence="10">F60SS</strain>
    </source>
</reference>
<evidence type="ECO:0000256" key="5">
    <source>
        <dbReference type="ARBA" id="ARBA00022801"/>
    </source>
</evidence>